<dbReference type="GO" id="GO:0047769">
    <property type="term" value="F:arogenate dehydratase activity"/>
    <property type="evidence" value="ECO:0007669"/>
    <property type="project" value="TreeGrafter"/>
</dbReference>
<dbReference type="CDD" id="cd04905">
    <property type="entry name" value="ACT_CM-PDT"/>
    <property type="match status" value="1"/>
</dbReference>
<keyword evidence="3" id="KW-0584">Phenylalanine biosynthesis</keyword>
<dbReference type="SUPFAM" id="SSF53850">
    <property type="entry name" value="Periplasmic binding protein-like II"/>
    <property type="match status" value="1"/>
</dbReference>
<dbReference type="PANTHER" id="PTHR21022:SF26">
    <property type="entry name" value="AROGENATE DEHYDRATASE_PREPHENATE DEHYDRATASE 2, CHLOROPLASTIC-LIKE"/>
    <property type="match status" value="1"/>
</dbReference>
<dbReference type="InterPro" id="IPR045865">
    <property type="entry name" value="ACT-like_dom_sf"/>
</dbReference>
<keyword evidence="4" id="KW-0456">Lyase</keyword>
<dbReference type="KEGG" id="egu:105040155"/>
<evidence type="ECO:0000256" key="4">
    <source>
        <dbReference type="ARBA" id="ARBA00023239"/>
    </source>
</evidence>
<dbReference type="Gene3D" id="3.40.190.10">
    <property type="entry name" value="Periplasmic binding protein-like II"/>
    <property type="match status" value="2"/>
</dbReference>
<feature type="domain" description="Prephenate dehydratase" evidence="6">
    <location>
        <begin position="117"/>
        <end position="296"/>
    </location>
</feature>
<protein>
    <submittedName>
        <fullName evidence="8">Arogenate dehydratase/prephenate dehydratase 2, chloroplastic</fullName>
    </submittedName>
</protein>
<dbReference type="InParanoid" id="A0A6I9QTM7"/>
<dbReference type="GO" id="GO:0009507">
    <property type="term" value="C:chloroplast"/>
    <property type="evidence" value="ECO:0007669"/>
    <property type="project" value="TreeGrafter"/>
</dbReference>
<gene>
    <name evidence="8" type="primary">LOC105040155</name>
</gene>
<dbReference type="PANTHER" id="PTHR21022">
    <property type="entry name" value="PREPHENATE DEHYDRATASE P PROTEIN"/>
    <property type="match status" value="1"/>
</dbReference>
<sequence length="416" mass="44519">MALIRVPPPVPMPTDISRANLVILTPAAAAAAANKGKRISSSSFLLAIKGSLRKQQQQRPNITTTFSPLQAAEDLAARLGLEMATAGLELLFRDREAFGAGDHPPPASPGRQRRPVRVAYQGVPGSYCQEAAAEAYPSSSHPPFLPCPHMEAAFSALEDGSADHAVVPIENSLDGPIPRNLDLLLRYPGVRIVGELLLPVNHCLLALPGAPRSALRRVVSHPQALDHCRHRLQALDLEVEEVSSAADAARVVAEGRISDTAVIGSRIAARVFGLRVLEENFQDQGSGGGNMTRFLQLALGGTGTGTGKTTVAFSLPSGPSDLFRAMWAFESRGVRVARVDHRPNRSSPVRVVDKAAYLDYVFVLDLEGAESEDHVRAALARLREFAGFVRVLGSYGCTCATRSRNRSPAPVTPKNC</sequence>
<dbReference type="Pfam" id="PF00800">
    <property type="entry name" value="PDT"/>
    <property type="match status" value="1"/>
</dbReference>
<accession>A0A6I9QTM7</accession>
<dbReference type="Proteomes" id="UP000504607">
    <property type="component" value="Chromosome 2"/>
</dbReference>
<dbReference type="AlphaFoldDB" id="A0A6I9QTM7"/>
<dbReference type="GeneID" id="105040155"/>
<keyword evidence="2" id="KW-0057">Aromatic amino acid biosynthesis</keyword>
<dbReference type="GO" id="GO:0009094">
    <property type="term" value="P:L-phenylalanine biosynthetic process"/>
    <property type="evidence" value="ECO:0007669"/>
    <property type="project" value="UniProtKB-KW"/>
</dbReference>
<name>A0A6I9QTM7_ELAGV</name>
<dbReference type="PROSITE" id="PS51171">
    <property type="entry name" value="PREPHENATE_DEHYDR_3"/>
    <property type="match status" value="1"/>
</dbReference>
<organism evidence="7 8">
    <name type="scientific">Elaeis guineensis var. tenera</name>
    <name type="common">Oil palm</name>
    <dbReference type="NCBI Taxonomy" id="51953"/>
    <lineage>
        <taxon>Eukaryota</taxon>
        <taxon>Viridiplantae</taxon>
        <taxon>Streptophyta</taxon>
        <taxon>Embryophyta</taxon>
        <taxon>Tracheophyta</taxon>
        <taxon>Spermatophyta</taxon>
        <taxon>Magnoliopsida</taxon>
        <taxon>Liliopsida</taxon>
        <taxon>Arecaceae</taxon>
        <taxon>Arecoideae</taxon>
        <taxon>Cocoseae</taxon>
        <taxon>Elaeidinae</taxon>
        <taxon>Elaeis</taxon>
    </lineage>
</organism>
<dbReference type="SUPFAM" id="SSF55021">
    <property type="entry name" value="ACT-like"/>
    <property type="match status" value="1"/>
</dbReference>
<evidence type="ECO:0000259" key="6">
    <source>
        <dbReference type="PROSITE" id="PS51171"/>
    </source>
</evidence>
<dbReference type="OrthoDB" id="983542at2759"/>
<dbReference type="CDD" id="cd13631">
    <property type="entry name" value="PBP2_Ct-PDT_like"/>
    <property type="match status" value="1"/>
</dbReference>
<evidence type="ECO:0000313" key="7">
    <source>
        <dbReference type="Proteomes" id="UP000504607"/>
    </source>
</evidence>
<evidence type="ECO:0000256" key="5">
    <source>
        <dbReference type="ARBA" id="ARBA00029440"/>
    </source>
</evidence>
<dbReference type="RefSeq" id="XP_010914860.1">
    <property type="nucleotide sequence ID" value="XM_010916558.3"/>
</dbReference>
<proteinExistence type="predicted"/>
<evidence type="ECO:0000256" key="3">
    <source>
        <dbReference type="ARBA" id="ARBA00023222"/>
    </source>
</evidence>
<comment type="pathway">
    <text evidence="5">Amino-acid biosynthesis.</text>
</comment>
<keyword evidence="7" id="KW-1185">Reference proteome</keyword>
<evidence type="ECO:0000256" key="1">
    <source>
        <dbReference type="ARBA" id="ARBA00022605"/>
    </source>
</evidence>
<keyword evidence="1" id="KW-0028">Amino-acid biosynthesis</keyword>
<reference evidence="8" key="1">
    <citation type="submission" date="2025-08" db="UniProtKB">
        <authorList>
            <consortium name="RefSeq"/>
        </authorList>
    </citation>
    <scope>IDENTIFICATION</scope>
</reference>
<evidence type="ECO:0000256" key="2">
    <source>
        <dbReference type="ARBA" id="ARBA00023141"/>
    </source>
</evidence>
<dbReference type="Gene3D" id="3.30.70.260">
    <property type="match status" value="1"/>
</dbReference>
<dbReference type="InterPro" id="IPR001086">
    <property type="entry name" value="Preph_deHydtase"/>
</dbReference>
<evidence type="ECO:0000313" key="8">
    <source>
        <dbReference type="RefSeq" id="XP_010914860.1"/>
    </source>
</evidence>
<dbReference type="GO" id="GO:0004664">
    <property type="term" value="F:prephenate dehydratase activity"/>
    <property type="evidence" value="ECO:0007669"/>
    <property type="project" value="InterPro"/>
</dbReference>